<evidence type="ECO:0000256" key="4">
    <source>
        <dbReference type="ARBA" id="ARBA00022475"/>
    </source>
</evidence>
<evidence type="ECO:0000256" key="8">
    <source>
        <dbReference type="RuleBase" id="RU363041"/>
    </source>
</evidence>
<dbReference type="KEGG" id="ohi:H8790_08970"/>
<feature type="transmembrane region" description="Helical" evidence="8">
    <location>
        <begin position="231"/>
        <end position="251"/>
    </location>
</feature>
<evidence type="ECO:0000313" key="10">
    <source>
        <dbReference type="Proteomes" id="UP000515960"/>
    </source>
</evidence>
<dbReference type="GO" id="GO:0005886">
    <property type="term" value="C:plasma membrane"/>
    <property type="evidence" value="ECO:0007669"/>
    <property type="project" value="UniProtKB-SubCell"/>
</dbReference>
<dbReference type="InterPro" id="IPR052017">
    <property type="entry name" value="TSUP"/>
</dbReference>
<proteinExistence type="inferred from homology"/>
<feature type="transmembrane region" description="Helical" evidence="8">
    <location>
        <begin position="70"/>
        <end position="89"/>
    </location>
</feature>
<dbReference type="InterPro" id="IPR002781">
    <property type="entry name" value="TM_pro_TauE-like"/>
</dbReference>
<gene>
    <name evidence="9" type="ORF">H8790_08970</name>
</gene>
<reference evidence="9 10" key="1">
    <citation type="submission" date="2020-08" db="EMBL/GenBank/DDBJ databases">
        <authorList>
            <person name="Liu C."/>
            <person name="Sun Q."/>
        </authorList>
    </citation>
    <scope>NUCLEOTIDE SEQUENCE [LARGE SCALE GENOMIC DNA]</scope>
    <source>
        <strain evidence="9 10">NSJ-62</strain>
    </source>
</reference>
<keyword evidence="6 8" id="KW-1133">Transmembrane helix</keyword>
<keyword evidence="3" id="KW-0813">Transport</keyword>
<sequence length="252" mass="26222">MTLTLPMVLIAVVGVFLASFVDAIAGGGGIVSLPTYLLAGLPMHMALGTNKVSASLGSIASTGRFIKNGYVTWSLALPAVVLALTGSALGTRLQLLIDEKYLQLLLLIVLPVVAFVVLRQRSFPEEPGEISPKKQAAVVLAAALLIGSYDGFYGPGTGTFLLLIFTRWGKMDVRTAGGNVKVVNLASGLSSMVTAMLHGQVFWQLGLIATVASFAGHFVGAGLAIKNGSRIVRPVVLVVLVLLAVKVLSGLL</sequence>
<comment type="similarity">
    <text evidence="2 8">Belongs to the 4-toluene sulfonate uptake permease (TSUP) (TC 2.A.102) family.</text>
</comment>
<dbReference type="PANTHER" id="PTHR30269">
    <property type="entry name" value="TRANSMEMBRANE PROTEIN YFCA"/>
    <property type="match status" value="1"/>
</dbReference>
<dbReference type="PANTHER" id="PTHR30269:SF0">
    <property type="entry name" value="MEMBRANE TRANSPORTER PROTEIN YFCA-RELATED"/>
    <property type="match status" value="1"/>
</dbReference>
<evidence type="ECO:0000256" key="3">
    <source>
        <dbReference type="ARBA" id="ARBA00022448"/>
    </source>
</evidence>
<keyword evidence="4 8" id="KW-1003">Cell membrane</keyword>
<name>A0A7G9B224_9FIRM</name>
<dbReference type="Pfam" id="PF01925">
    <property type="entry name" value="TauE"/>
    <property type="match status" value="1"/>
</dbReference>
<dbReference type="Proteomes" id="UP000515960">
    <property type="component" value="Chromosome"/>
</dbReference>
<keyword evidence="7 8" id="KW-0472">Membrane</keyword>
<comment type="subcellular location">
    <subcellularLocation>
        <location evidence="1 8">Cell membrane</location>
        <topology evidence="1 8">Multi-pass membrane protein</topology>
    </subcellularLocation>
</comment>
<dbReference type="EMBL" id="CP060490">
    <property type="protein sequence ID" value="QNL43605.1"/>
    <property type="molecule type" value="Genomic_DNA"/>
</dbReference>
<evidence type="ECO:0000256" key="2">
    <source>
        <dbReference type="ARBA" id="ARBA00009142"/>
    </source>
</evidence>
<accession>A0A7G9B224</accession>
<feature type="transmembrane region" description="Helical" evidence="8">
    <location>
        <begin position="138"/>
        <end position="165"/>
    </location>
</feature>
<feature type="transmembrane region" description="Helical" evidence="8">
    <location>
        <begin position="101"/>
        <end position="118"/>
    </location>
</feature>
<organism evidence="9 10">
    <name type="scientific">Oscillibacter hominis</name>
    <dbReference type="NCBI Taxonomy" id="2763056"/>
    <lineage>
        <taxon>Bacteria</taxon>
        <taxon>Bacillati</taxon>
        <taxon>Bacillota</taxon>
        <taxon>Clostridia</taxon>
        <taxon>Eubacteriales</taxon>
        <taxon>Oscillospiraceae</taxon>
        <taxon>Oscillibacter</taxon>
    </lineage>
</organism>
<evidence type="ECO:0000256" key="5">
    <source>
        <dbReference type="ARBA" id="ARBA00022692"/>
    </source>
</evidence>
<evidence type="ECO:0000313" key="9">
    <source>
        <dbReference type="EMBL" id="QNL43605.1"/>
    </source>
</evidence>
<dbReference type="AlphaFoldDB" id="A0A7G9B224"/>
<protein>
    <recommendedName>
        <fullName evidence="8">Probable membrane transporter protein</fullName>
    </recommendedName>
</protein>
<keyword evidence="5 8" id="KW-0812">Transmembrane</keyword>
<feature type="transmembrane region" description="Helical" evidence="8">
    <location>
        <begin position="201"/>
        <end position="224"/>
    </location>
</feature>
<evidence type="ECO:0000256" key="7">
    <source>
        <dbReference type="ARBA" id="ARBA00023136"/>
    </source>
</evidence>
<keyword evidence="10" id="KW-1185">Reference proteome</keyword>
<dbReference type="RefSeq" id="WP_187332196.1">
    <property type="nucleotide sequence ID" value="NZ_CP060490.1"/>
</dbReference>
<evidence type="ECO:0000256" key="6">
    <source>
        <dbReference type="ARBA" id="ARBA00022989"/>
    </source>
</evidence>
<evidence type="ECO:0000256" key="1">
    <source>
        <dbReference type="ARBA" id="ARBA00004651"/>
    </source>
</evidence>